<dbReference type="EC" id="2.6.1.-" evidence="6"/>
<dbReference type="AlphaFoldDB" id="A0AAN2PFJ4"/>
<dbReference type="Pfam" id="PF00155">
    <property type="entry name" value="Aminotran_1_2"/>
    <property type="match status" value="1"/>
</dbReference>
<dbReference type="InterPro" id="IPR015422">
    <property type="entry name" value="PyrdxlP-dep_Trfase_small"/>
</dbReference>
<dbReference type="InterPro" id="IPR050596">
    <property type="entry name" value="AspAT/PAT-like"/>
</dbReference>
<evidence type="ECO:0000313" key="9">
    <source>
        <dbReference type="Proteomes" id="UP000182110"/>
    </source>
</evidence>
<dbReference type="InterPro" id="IPR015424">
    <property type="entry name" value="PyrdxlP-dep_Trfase"/>
</dbReference>
<keyword evidence="3 6" id="KW-0032">Aminotransferase</keyword>
<dbReference type="FunFam" id="3.40.640.10:FF:000033">
    <property type="entry name" value="Aspartate aminotransferase"/>
    <property type="match status" value="1"/>
</dbReference>
<organism evidence="8 9">
    <name type="scientific">Peribacillus simplex</name>
    <dbReference type="NCBI Taxonomy" id="1478"/>
    <lineage>
        <taxon>Bacteria</taxon>
        <taxon>Bacillati</taxon>
        <taxon>Bacillota</taxon>
        <taxon>Bacilli</taxon>
        <taxon>Bacillales</taxon>
        <taxon>Bacillaceae</taxon>
        <taxon>Peribacillus</taxon>
    </lineage>
</organism>
<keyword evidence="9" id="KW-1185">Reference proteome</keyword>
<sequence length="382" mass="42592">MEHLINPLVKDVQISGIRKFYNMVADIEGTISLTIGQPDFPTPMHIKEAAKQAIDNDYTVYTHNAGYMELREAASNYVKDKYKLNYDPATEVIVTSGASEGIDITFRTILIPGNEVILPGPVYPGYEPIIKMCGATPVYADTTKNGFRLTADILEKYITEHTRCIVLPYPSNPTGVTLTAEELLDIAELARGKDIFILADEIYSELVFDQEHVSIATFLKEQTIVLNGLSKSHSMTGWRIGLLFAPAAISQHLLKVHQYNVTCAASISQRAALAALTAGRNDAIPMKTEYARRREYVYSRLQAMKLEIVKPNGAFYFFIKLPEGYASSLDFCLKLVQQEKVAVVPGDAFSPLGEGYFRISYAYSMETLEKALDRIEAFLSKK</sequence>
<protein>
    <recommendedName>
        <fullName evidence="6">Aminotransferase</fullName>
        <ecNumber evidence="6">2.6.1.-</ecNumber>
    </recommendedName>
</protein>
<reference evidence="8 9" key="1">
    <citation type="journal article" date="2014" name="Genome Announc.">
        <title>Genome Sequence of Bacillus simplex Strain P558, Isolated from a Human Fecal Sample.</title>
        <authorList>
            <person name="Croce O."/>
            <person name="Hugon P."/>
            <person name="Lagier J.C."/>
            <person name="Bibi F."/>
            <person name="Robert C."/>
            <person name="Azhar E.I."/>
            <person name="Raoult D."/>
            <person name="Fournier P.E."/>
        </authorList>
    </citation>
    <scope>NUCLEOTIDE SEQUENCE [LARGE SCALE GENOMIC DNA]</scope>
    <source>
        <strain evidence="8 9">P558</strain>
    </source>
</reference>
<evidence type="ECO:0000256" key="6">
    <source>
        <dbReference type="RuleBase" id="RU000481"/>
    </source>
</evidence>
<dbReference type="GO" id="GO:0006520">
    <property type="term" value="P:amino acid metabolic process"/>
    <property type="evidence" value="ECO:0007669"/>
    <property type="project" value="InterPro"/>
</dbReference>
<dbReference type="CDD" id="cd00609">
    <property type="entry name" value="AAT_like"/>
    <property type="match status" value="1"/>
</dbReference>
<dbReference type="RefSeq" id="WP_048678205.1">
    <property type="nucleotide sequence ID" value="NZ_CCXW01000001.1"/>
</dbReference>
<evidence type="ECO:0000256" key="4">
    <source>
        <dbReference type="ARBA" id="ARBA00022679"/>
    </source>
</evidence>
<comment type="similarity">
    <text evidence="2 6">Belongs to the class-I pyridoxal-phosphate-dependent aminotransferase family.</text>
</comment>
<evidence type="ECO:0000256" key="1">
    <source>
        <dbReference type="ARBA" id="ARBA00001933"/>
    </source>
</evidence>
<evidence type="ECO:0000256" key="5">
    <source>
        <dbReference type="ARBA" id="ARBA00022898"/>
    </source>
</evidence>
<dbReference type="EMBL" id="CCXW01000001">
    <property type="protein sequence ID" value="CEG31638.1"/>
    <property type="molecule type" value="Genomic_DNA"/>
</dbReference>
<dbReference type="PROSITE" id="PS00105">
    <property type="entry name" value="AA_TRANSFER_CLASS_1"/>
    <property type="match status" value="1"/>
</dbReference>
<proteinExistence type="inferred from homology"/>
<dbReference type="Proteomes" id="UP000182110">
    <property type="component" value="Unassembled WGS sequence"/>
</dbReference>
<dbReference type="Gene3D" id="3.90.1150.10">
    <property type="entry name" value="Aspartate Aminotransferase, domain 1"/>
    <property type="match status" value="1"/>
</dbReference>
<feature type="domain" description="Aminotransferase class I/classII large" evidence="7">
    <location>
        <begin position="31"/>
        <end position="375"/>
    </location>
</feature>
<dbReference type="SUPFAM" id="SSF53383">
    <property type="entry name" value="PLP-dependent transferases"/>
    <property type="match status" value="1"/>
</dbReference>
<dbReference type="InterPro" id="IPR004838">
    <property type="entry name" value="NHTrfase_class1_PyrdxlP-BS"/>
</dbReference>
<name>A0AAN2PFJ4_9BACI</name>
<dbReference type="NCBIfam" id="NF005817">
    <property type="entry name" value="PRK07683.1"/>
    <property type="match status" value="1"/>
</dbReference>
<dbReference type="PANTHER" id="PTHR46383">
    <property type="entry name" value="ASPARTATE AMINOTRANSFERASE"/>
    <property type="match status" value="1"/>
</dbReference>
<keyword evidence="4 6" id="KW-0808">Transferase</keyword>
<evidence type="ECO:0000313" key="8">
    <source>
        <dbReference type="EMBL" id="CEG31638.1"/>
    </source>
</evidence>
<dbReference type="GO" id="GO:0008483">
    <property type="term" value="F:transaminase activity"/>
    <property type="evidence" value="ECO:0007669"/>
    <property type="project" value="UniProtKB-KW"/>
</dbReference>
<dbReference type="InterPro" id="IPR004839">
    <property type="entry name" value="Aminotransferase_I/II_large"/>
</dbReference>
<dbReference type="Gene3D" id="3.40.640.10">
    <property type="entry name" value="Type I PLP-dependent aspartate aminotransferase-like (Major domain)"/>
    <property type="match status" value="1"/>
</dbReference>
<evidence type="ECO:0000256" key="2">
    <source>
        <dbReference type="ARBA" id="ARBA00007441"/>
    </source>
</evidence>
<accession>A0AAN2PFJ4</accession>
<dbReference type="GO" id="GO:0030170">
    <property type="term" value="F:pyridoxal phosphate binding"/>
    <property type="evidence" value="ECO:0007669"/>
    <property type="project" value="InterPro"/>
</dbReference>
<gene>
    <name evidence="8" type="primary">patA</name>
    <name evidence="8" type="ORF">BN1180_01789</name>
</gene>
<comment type="caution">
    <text evidence="8">The sequence shown here is derived from an EMBL/GenBank/DDBJ whole genome shotgun (WGS) entry which is preliminary data.</text>
</comment>
<evidence type="ECO:0000256" key="3">
    <source>
        <dbReference type="ARBA" id="ARBA00022576"/>
    </source>
</evidence>
<dbReference type="PANTHER" id="PTHR46383:SF4">
    <property type="entry name" value="AMINOTRANSFERASE"/>
    <property type="match status" value="1"/>
</dbReference>
<evidence type="ECO:0000259" key="7">
    <source>
        <dbReference type="Pfam" id="PF00155"/>
    </source>
</evidence>
<keyword evidence="5" id="KW-0663">Pyridoxal phosphate</keyword>
<comment type="cofactor">
    <cofactor evidence="1 6">
        <name>pyridoxal 5'-phosphate</name>
        <dbReference type="ChEBI" id="CHEBI:597326"/>
    </cofactor>
</comment>
<dbReference type="InterPro" id="IPR015421">
    <property type="entry name" value="PyrdxlP-dep_Trfase_major"/>
</dbReference>